<dbReference type="Proteomes" id="UP001488838">
    <property type="component" value="Unassembled WGS sequence"/>
</dbReference>
<evidence type="ECO:0000313" key="2">
    <source>
        <dbReference type="EMBL" id="KAK7807457.1"/>
    </source>
</evidence>
<name>A0AAW0HZJ8_MYOGA</name>
<feature type="non-terminal residue" evidence="2">
    <location>
        <position position="1"/>
    </location>
</feature>
<gene>
    <name evidence="2" type="ORF">U0070_025089</name>
</gene>
<keyword evidence="3" id="KW-1185">Reference proteome</keyword>
<protein>
    <submittedName>
        <fullName evidence="2">Uncharacterized protein</fullName>
    </submittedName>
</protein>
<evidence type="ECO:0000256" key="1">
    <source>
        <dbReference type="SAM" id="MobiDB-lite"/>
    </source>
</evidence>
<dbReference type="PANTHER" id="PTHR32289:SF5">
    <property type="entry name" value="TRANSMEMBRANE 74B, OPPOSITE STRAND"/>
    <property type="match status" value="1"/>
</dbReference>
<reference evidence="2 3" key="1">
    <citation type="journal article" date="2023" name="bioRxiv">
        <title>Conserved and derived expression patterns and positive selection on dental genes reveal complex evolutionary context of ever-growing rodent molars.</title>
        <authorList>
            <person name="Calamari Z.T."/>
            <person name="Song A."/>
            <person name="Cohen E."/>
            <person name="Akter M."/>
            <person name="Roy R.D."/>
            <person name="Hallikas O."/>
            <person name="Christensen M.M."/>
            <person name="Li P."/>
            <person name="Marangoni P."/>
            <person name="Jernvall J."/>
            <person name="Klein O.D."/>
        </authorList>
    </citation>
    <scope>NUCLEOTIDE SEQUENCE [LARGE SCALE GENOMIC DNA]</scope>
    <source>
        <strain evidence="2">V071</strain>
    </source>
</reference>
<proteinExistence type="predicted"/>
<dbReference type="InterPro" id="IPR051771">
    <property type="entry name" value="FAM167_domain"/>
</dbReference>
<comment type="caution">
    <text evidence="2">The sequence shown here is derived from an EMBL/GenBank/DDBJ whole genome shotgun (WGS) entry which is preliminary data.</text>
</comment>
<organism evidence="2 3">
    <name type="scientific">Myodes glareolus</name>
    <name type="common">Bank vole</name>
    <name type="synonym">Clethrionomys glareolus</name>
    <dbReference type="NCBI Taxonomy" id="447135"/>
    <lineage>
        <taxon>Eukaryota</taxon>
        <taxon>Metazoa</taxon>
        <taxon>Chordata</taxon>
        <taxon>Craniata</taxon>
        <taxon>Vertebrata</taxon>
        <taxon>Euteleostomi</taxon>
        <taxon>Mammalia</taxon>
        <taxon>Eutheria</taxon>
        <taxon>Euarchontoglires</taxon>
        <taxon>Glires</taxon>
        <taxon>Rodentia</taxon>
        <taxon>Myomorpha</taxon>
        <taxon>Muroidea</taxon>
        <taxon>Cricetidae</taxon>
        <taxon>Arvicolinae</taxon>
        <taxon>Myodes</taxon>
    </lineage>
</organism>
<dbReference type="AlphaFoldDB" id="A0AAW0HZJ8"/>
<feature type="region of interest" description="Disordered" evidence="1">
    <location>
        <begin position="79"/>
        <end position="106"/>
    </location>
</feature>
<dbReference type="EMBL" id="JBBHLL010000272">
    <property type="protein sequence ID" value="KAK7807457.1"/>
    <property type="molecule type" value="Genomic_DNA"/>
</dbReference>
<sequence>RQSEGSWYKPKVPQAGNQVIAKDSIQDTEMEIPGETAANLGQTLKWLRKELAEMQIQDQQLLLSLRHLQSLLGELRAQSTHWEDTRPSRSTSPFRARLGSEGRGYQPVSRELAQLLRGEESRRSSLP</sequence>
<accession>A0AAW0HZJ8</accession>
<evidence type="ECO:0000313" key="3">
    <source>
        <dbReference type="Proteomes" id="UP001488838"/>
    </source>
</evidence>
<dbReference type="PANTHER" id="PTHR32289">
    <property type="entry name" value="PROTEIN FAM167A"/>
    <property type="match status" value="1"/>
</dbReference>